<evidence type="ECO:0000256" key="4">
    <source>
        <dbReference type="ARBA" id="ARBA00022737"/>
    </source>
</evidence>
<feature type="transmembrane region" description="Helical" evidence="8">
    <location>
        <begin position="585"/>
        <end position="618"/>
    </location>
</feature>
<evidence type="ECO:0000256" key="6">
    <source>
        <dbReference type="ARBA" id="ARBA00022989"/>
    </source>
</evidence>
<keyword evidence="11" id="KW-1185">Reference proteome</keyword>
<reference evidence="10" key="1">
    <citation type="submission" date="2023-02" db="EMBL/GenBank/DDBJ databases">
        <title>Genome of toxic invasive species Heracleum sosnowskyi carries increased number of genes despite the absence of recent whole-genome duplications.</title>
        <authorList>
            <person name="Schelkunov M."/>
            <person name="Shtratnikova V."/>
            <person name="Makarenko M."/>
            <person name="Klepikova A."/>
            <person name="Omelchenko D."/>
            <person name="Novikova G."/>
            <person name="Obukhova E."/>
            <person name="Bogdanov V."/>
            <person name="Penin A."/>
            <person name="Logacheva M."/>
        </authorList>
    </citation>
    <scope>NUCLEOTIDE SEQUENCE</scope>
    <source>
        <strain evidence="10">Hsosn_3</strain>
        <tissue evidence="10">Leaf</tissue>
    </source>
</reference>
<evidence type="ECO:0000256" key="3">
    <source>
        <dbReference type="ARBA" id="ARBA00022692"/>
    </source>
</evidence>
<feature type="transmembrane region" description="Helical" evidence="8">
    <location>
        <begin position="700"/>
        <end position="729"/>
    </location>
</feature>
<evidence type="ECO:0000256" key="1">
    <source>
        <dbReference type="ARBA" id="ARBA00004141"/>
    </source>
</evidence>
<dbReference type="CDD" id="cd08378">
    <property type="entry name" value="C2B_MCTP_PRT_plant"/>
    <property type="match status" value="1"/>
</dbReference>
<feature type="transmembrane region" description="Helical" evidence="8">
    <location>
        <begin position="555"/>
        <end position="573"/>
    </location>
</feature>
<dbReference type="GO" id="GO:0016020">
    <property type="term" value="C:membrane"/>
    <property type="evidence" value="ECO:0007669"/>
    <property type="project" value="UniProtKB-SubCell"/>
</dbReference>
<reference evidence="10" key="2">
    <citation type="submission" date="2023-05" db="EMBL/GenBank/DDBJ databases">
        <authorList>
            <person name="Schelkunov M.I."/>
        </authorList>
    </citation>
    <scope>NUCLEOTIDE SEQUENCE</scope>
    <source>
        <strain evidence="10">Hsosn_3</strain>
        <tissue evidence="10">Leaf</tissue>
    </source>
</reference>
<evidence type="ECO:0000256" key="7">
    <source>
        <dbReference type="ARBA" id="ARBA00023136"/>
    </source>
</evidence>
<evidence type="ECO:0000256" key="8">
    <source>
        <dbReference type="SAM" id="Phobius"/>
    </source>
</evidence>
<evidence type="ECO:0000256" key="5">
    <source>
        <dbReference type="ARBA" id="ARBA00022837"/>
    </source>
</evidence>
<dbReference type="AlphaFoldDB" id="A0AAD8HUE6"/>
<keyword evidence="3 8" id="KW-0812">Transmembrane</keyword>
<dbReference type="Gene3D" id="2.60.40.150">
    <property type="entry name" value="C2 domain"/>
    <property type="match status" value="3"/>
</dbReference>
<feature type="domain" description="C2" evidence="9">
    <location>
        <begin position="331"/>
        <end position="456"/>
    </location>
</feature>
<dbReference type="InterPro" id="IPR047255">
    <property type="entry name" value="C2D_MCTP_PRT_plant"/>
</dbReference>
<comment type="subcellular location">
    <subcellularLocation>
        <location evidence="1">Membrane</location>
        <topology evidence="1">Multi-pass membrane protein</topology>
    </subcellularLocation>
</comment>
<keyword evidence="4" id="KW-0677">Repeat</keyword>
<dbReference type="Proteomes" id="UP001237642">
    <property type="component" value="Unassembled WGS sequence"/>
</dbReference>
<dbReference type="PANTHER" id="PTHR31425">
    <property type="entry name" value="PHOSPHORIBOSYLANTHRANILATE TRANSFERASE ISOFORM 1"/>
    <property type="match status" value="1"/>
</dbReference>
<dbReference type="FunFam" id="2.60.40.150:FF:000090">
    <property type="entry name" value="C2 domain-containing protein"/>
    <property type="match status" value="1"/>
</dbReference>
<protein>
    <submittedName>
        <fullName evidence="10">FT-interacting protein 1</fullName>
    </submittedName>
</protein>
<evidence type="ECO:0000313" key="11">
    <source>
        <dbReference type="Proteomes" id="UP001237642"/>
    </source>
</evidence>
<accession>A0AAD8HUE6</accession>
<dbReference type="PROSITE" id="PS50004">
    <property type="entry name" value="C2"/>
    <property type="match status" value="3"/>
</dbReference>
<feature type="domain" description="C2" evidence="9">
    <location>
        <begin position="20"/>
        <end position="133"/>
    </location>
</feature>
<dbReference type="Pfam" id="PF00168">
    <property type="entry name" value="C2"/>
    <property type="match status" value="3"/>
</dbReference>
<dbReference type="InterPro" id="IPR013583">
    <property type="entry name" value="MCTP_C"/>
</dbReference>
<comment type="caution">
    <text evidence="10">The sequence shown here is derived from an EMBL/GenBank/DDBJ whole genome shotgun (WGS) entry which is preliminary data.</text>
</comment>
<dbReference type="CDD" id="cd08379">
    <property type="entry name" value="C2D_MCTP_PRT_plant"/>
    <property type="match status" value="1"/>
</dbReference>
<dbReference type="SUPFAM" id="SSF49562">
    <property type="entry name" value="C2 domain (Calcium/lipid-binding domain, CaLB)"/>
    <property type="match status" value="3"/>
</dbReference>
<keyword evidence="6 8" id="KW-1133">Transmembrane helix</keyword>
<organism evidence="10 11">
    <name type="scientific">Heracleum sosnowskyi</name>
    <dbReference type="NCBI Taxonomy" id="360622"/>
    <lineage>
        <taxon>Eukaryota</taxon>
        <taxon>Viridiplantae</taxon>
        <taxon>Streptophyta</taxon>
        <taxon>Embryophyta</taxon>
        <taxon>Tracheophyta</taxon>
        <taxon>Spermatophyta</taxon>
        <taxon>Magnoliopsida</taxon>
        <taxon>eudicotyledons</taxon>
        <taxon>Gunneridae</taxon>
        <taxon>Pentapetalae</taxon>
        <taxon>asterids</taxon>
        <taxon>campanulids</taxon>
        <taxon>Apiales</taxon>
        <taxon>Apiaceae</taxon>
        <taxon>Apioideae</taxon>
        <taxon>apioid superclade</taxon>
        <taxon>Tordylieae</taxon>
        <taxon>Tordyliinae</taxon>
        <taxon>Heracleum</taxon>
    </lineage>
</organism>
<evidence type="ECO:0000313" key="10">
    <source>
        <dbReference type="EMBL" id="KAK1373627.1"/>
    </source>
</evidence>
<proteinExistence type="inferred from homology"/>
<dbReference type="SMART" id="SM00239">
    <property type="entry name" value="C2"/>
    <property type="match status" value="3"/>
</dbReference>
<comment type="similarity">
    <text evidence="2">Belongs to the MCTP family.</text>
</comment>
<keyword evidence="5" id="KW-0106">Calcium</keyword>
<evidence type="ECO:0000256" key="2">
    <source>
        <dbReference type="ARBA" id="ARBA00007923"/>
    </source>
</evidence>
<dbReference type="InterPro" id="IPR047257">
    <property type="entry name" value="C2B_MCTP_PRT_plant"/>
</dbReference>
<dbReference type="EMBL" id="JAUIZM010000007">
    <property type="protein sequence ID" value="KAK1373627.1"/>
    <property type="molecule type" value="Genomic_DNA"/>
</dbReference>
<dbReference type="InterPro" id="IPR000008">
    <property type="entry name" value="C2_dom"/>
</dbReference>
<dbReference type="Pfam" id="PF08372">
    <property type="entry name" value="PRT_C"/>
    <property type="match status" value="1"/>
</dbReference>
<keyword evidence="7 8" id="KW-0472">Membrane</keyword>
<dbReference type="CDD" id="cd04019">
    <property type="entry name" value="C2C_MCTP_PRT_plant"/>
    <property type="match status" value="1"/>
</dbReference>
<dbReference type="InterPro" id="IPR047259">
    <property type="entry name" value="QUIRKY-like"/>
</dbReference>
<dbReference type="InterPro" id="IPR047258">
    <property type="entry name" value="C2C_MCTP_PRT_plant"/>
</dbReference>
<evidence type="ECO:0000259" key="9">
    <source>
        <dbReference type="PROSITE" id="PS50004"/>
    </source>
</evidence>
<sequence length="757" mass="87415">MQRHEDFLLKETKPHLGGAKATTDELTSNYDLVEKMEYLYVRVVEAKDLPLKDATGSYVEINLGNYKGITRRSEKKSDPEWSQVFAFLKDHVQATGLEATVKSKEAMKQDFVGRVLFDLNVVPPDTPLAPQWYRLEDEKGNTFKGELMLAVWWGTQSDKAFPDAWHSDSATPCGAEGLSSIGSKVYHSPKLWYLRINVIEAEGLMASNKTFVKAILGYQTLRTRVCTIESNNPWWNEDMMFVAAEPFEEPLILSVEDRVAHGKDEVLGRCAIPLQYVDRRLDHKPSNPKWYNLEKNVMITEGGKTEIKFARIHMRICFEGGYHVFDESTNNISDLRPTEEQLWKSSIGVLEVGILNARDLLPMKTKDGRATTDAYCVAKYGQKWFRTRTITDSFMPRWNEQYSWEVFDPCTVITVGVFDHWNYAGDKAGGGKDSRIGKVRIRLSTLETERVYTHSYPILVLDRSGVKKMGEIHLALRFTCYSLLNMIHMYSQPLLPKMHYNHPLSVNEIDSLKHQAVLIVSRRLSFVEPPLRKEVVEFMLDDDFHMWSLRKSKAILFRIMGVLSGLFALGKWFEEICHWKNPRTTILFHILFLTWVLYPVLILPTIFLYLFLIGVSLYRWRPKHPPHLDTRLSLAENVHPDELEEEFDTFPTSCSSEIVRMRYDRMRSIANRLLHVVGDLAIFGERLQSLLSWRDPRATALIVIFLLIASIVLYVAPFQVALLTVFYVLRHPKLRSKHPSLLLNFLMRLPAKKDCML</sequence>
<name>A0AAD8HUE6_9APIA</name>
<dbReference type="InterPro" id="IPR035892">
    <property type="entry name" value="C2_domain_sf"/>
</dbReference>
<gene>
    <name evidence="10" type="ORF">POM88_029820</name>
</gene>
<dbReference type="PANTHER" id="PTHR31425:SF50">
    <property type="entry name" value="FT-INTERACTING PROTEIN 3-RELATED"/>
    <property type="match status" value="1"/>
</dbReference>
<feature type="domain" description="C2" evidence="9">
    <location>
        <begin position="172"/>
        <end position="291"/>
    </location>
</feature>
<dbReference type="FunFam" id="2.60.40.150:FF:000119">
    <property type="entry name" value="C2 domain-containing protein"/>
    <property type="match status" value="1"/>
</dbReference>